<dbReference type="Gene3D" id="2.60.120.200">
    <property type="match status" value="1"/>
</dbReference>
<evidence type="ECO:0000313" key="3">
    <source>
        <dbReference type="EMBL" id="GAA1618444.1"/>
    </source>
</evidence>
<keyword evidence="4" id="KW-1185">Reference proteome</keyword>
<dbReference type="Proteomes" id="UP001501319">
    <property type="component" value="Unassembled WGS sequence"/>
</dbReference>
<dbReference type="Pfam" id="PF00722">
    <property type="entry name" value="Glyco_hydro_16"/>
    <property type="match status" value="1"/>
</dbReference>
<name>A0ABN2EUK5_9ACTN</name>
<dbReference type="EMBL" id="BAAANE010000001">
    <property type="protein sequence ID" value="GAA1618444.1"/>
    <property type="molecule type" value="Genomic_DNA"/>
</dbReference>
<protein>
    <recommendedName>
        <fullName evidence="2">GH16 domain-containing protein</fullName>
    </recommendedName>
</protein>
<dbReference type="CDD" id="cd00413">
    <property type="entry name" value="Glyco_hydrolase_16"/>
    <property type="match status" value="1"/>
</dbReference>
<organism evidence="3 4">
    <name type="scientific">Kribbella alba</name>
    <dbReference type="NCBI Taxonomy" id="190197"/>
    <lineage>
        <taxon>Bacteria</taxon>
        <taxon>Bacillati</taxon>
        <taxon>Actinomycetota</taxon>
        <taxon>Actinomycetes</taxon>
        <taxon>Propionibacteriales</taxon>
        <taxon>Kribbellaceae</taxon>
        <taxon>Kribbella</taxon>
    </lineage>
</organism>
<comment type="caution">
    <text evidence="3">The sequence shown here is derived from an EMBL/GenBank/DDBJ whole genome shotgun (WGS) entry which is preliminary data.</text>
</comment>
<dbReference type="RefSeq" id="WP_344107389.1">
    <property type="nucleotide sequence ID" value="NZ_BAAANE010000001.1"/>
</dbReference>
<evidence type="ECO:0000259" key="2">
    <source>
        <dbReference type="PROSITE" id="PS51762"/>
    </source>
</evidence>
<feature type="domain" description="GH16" evidence="2">
    <location>
        <begin position="1"/>
        <end position="258"/>
    </location>
</feature>
<accession>A0ABN2EUK5</accession>
<gene>
    <name evidence="3" type="ORF">GCM10009744_01300</name>
</gene>
<dbReference type="InterPro" id="IPR000757">
    <property type="entry name" value="Beta-glucanase-like"/>
</dbReference>
<sequence>MPEGFQLVFEDDFDSSELGAAWFPHYLPQWSSRAATVAAYELKDSCLHLTIPPDQGLWCADDHTPPMRVSGIQSGNFSGPVGSTIGQQPYREGLHVREEQEPFWGWTPDGGYIELRARGVVSPRSMVAFWMVGLEDRPERCSEICVTEMFGNAVQPGSTAVGMGLHTFRDPSVPEDFEAVRLPIEVADFHSYAVQWSPEGADFFVDGELVRSCPRPPAYPMQLMLAVFDFPDWSTGDDTALVPELVVDHIRGYQPALTVNQPQSWSSNGLPENWDSTAGTPLD</sequence>
<dbReference type="SUPFAM" id="SSF49899">
    <property type="entry name" value="Concanavalin A-like lectins/glucanases"/>
    <property type="match status" value="1"/>
</dbReference>
<reference evidence="3 4" key="1">
    <citation type="journal article" date="2019" name="Int. J. Syst. Evol. Microbiol.">
        <title>The Global Catalogue of Microorganisms (GCM) 10K type strain sequencing project: providing services to taxonomists for standard genome sequencing and annotation.</title>
        <authorList>
            <consortium name="The Broad Institute Genomics Platform"/>
            <consortium name="The Broad Institute Genome Sequencing Center for Infectious Disease"/>
            <person name="Wu L."/>
            <person name="Ma J."/>
        </authorList>
    </citation>
    <scope>NUCLEOTIDE SEQUENCE [LARGE SCALE GENOMIC DNA]</scope>
    <source>
        <strain evidence="3 4">JCM 14306</strain>
    </source>
</reference>
<dbReference type="InterPro" id="IPR013320">
    <property type="entry name" value="ConA-like_dom_sf"/>
</dbReference>
<evidence type="ECO:0000256" key="1">
    <source>
        <dbReference type="SAM" id="MobiDB-lite"/>
    </source>
</evidence>
<proteinExistence type="predicted"/>
<dbReference type="PROSITE" id="PS51762">
    <property type="entry name" value="GH16_2"/>
    <property type="match status" value="1"/>
</dbReference>
<feature type="region of interest" description="Disordered" evidence="1">
    <location>
        <begin position="262"/>
        <end position="283"/>
    </location>
</feature>
<evidence type="ECO:0000313" key="4">
    <source>
        <dbReference type="Proteomes" id="UP001501319"/>
    </source>
</evidence>